<keyword evidence="1" id="KW-0812">Transmembrane</keyword>
<comment type="caution">
    <text evidence="2">The sequence shown here is derived from an EMBL/GenBank/DDBJ whole genome shotgun (WGS) entry which is preliminary data.</text>
</comment>
<evidence type="ECO:0000256" key="1">
    <source>
        <dbReference type="SAM" id="Phobius"/>
    </source>
</evidence>
<feature type="transmembrane region" description="Helical" evidence="1">
    <location>
        <begin position="16"/>
        <end position="35"/>
    </location>
</feature>
<sequence>MRLSAGAGLDGWRDHVVAGVVVLLFLVPAVLLVAGPKPSRLGFQMYSGYGMVTASWEDRSGQLHEVDLAHETASVRTEIDWTAFLPEELCRRLPSAVRVEVGRTQPGGLQRRSVAC</sequence>
<reference evidence="2 3" key="1">
    <citation type="journal article" date="2019" name="Int. J. Syst. Evol. Microbiol.">
        <title>The Global Catalogue of Microorganisms (GCM) 10K type strain sequencing project: providing services to taxonomists for standard genome sequencing and annotation.</title>
        <authorList>
            <consortium name="The Broad Institute Genomics Platform"/>
            <consortium name="The Broad Institute Genome Sequencing Center for Infectious Disease"/>
            <person name="Wu L."/>
            <person name="Ma J."/>
        </authorList>
    </citation>
    <scope>NUCLEOTIDE SEQUENCE [LARGE SCALE GENOMIC DNA]</scope>
    <source>
        <strain evidence="2 3">JCM 14942</strain>
    </source>
</reference>
<protein>
    <submittedName>
        <fullName evidence="2">Uncharacterized protein</fullName>
    </submittedName>
</protein>
<keyword evidence="3" id="KW-1185">Reference proteome</keyword>
<name>A0ABN2ASE7_9ACTN</name>
<evidence type="ECO:0000313" key="2">
    <source>
        <dbReference type="EMBL" id="GAA1523999.1"/>
    </source>
</evidence>
<gene>
    <name evidence="2" type="ORF">GCM10009788_29780</name>
</gene>
<organism evidence="2 3">
    <name type="scientific">Nocardioides humi</name>
    <dbReference type="NCBI Taxonomy" id="449461"/>
    <lineage>
        <taxon>Bacteria</taxon>
        <taxon>Bacillati</taxon>
        <taxon>Actinomycetota</taxon>
        <taxon>Actinomycetes</taxon>
        <taxon>Propionibacteriales</taxon>
        <taxon>Nocardioidaceae</taxon>
        <taxon>Nocardioides</taxon>
    </lineage>
</organism>
<dbReference type="EMBL" id="BAAAOR010000024">
    <property type="protein sequence ID" value="GAA1523999.1"/>
    <property type="molecule type" value="Genomic_DNA"/>
</dbReference>
<evidence type="ECO:0000313" key="3">
    <source>
        <dbReference type="Proteomes" id="UP001500842"/>
    </source>
</evidence>
<dbReference type="Proteomes" id="UP001500842">
    <property type="component" value="Unassembled WGS sequence"/>
</dbReference>
<dbReference type="RefSeq" id="WP_141002972.1">
    <property type="nucleotide sequence ID" value="NZ_BAAAOR010000024.1"/>
</dbReference>
<keyword evidence="1" id="KW-0472">Membrane</keyword>
<keyword evidence="1" id="KW-1133">Transmembrane helix</keyword>
<proteinExistence type="predicted"/>
<accession>A0ABN2ASE7</accession>